<dbReference type="GO" id="GO:0032012">
    <property type="term" value="P:regulation of ARF protein signal transduction"/>
    <property type="evidence" value="ECO:0007669"/>
    <property type="project" value="InterPro"/>
</dbReference>
<reference evidence="4" key="2">
    <citation type="journal article" date="2007" name="Science">
        <title>Draft genome sequence of the sexually transmitted pathogen Trichomonas vaginalis.</title>
        <authorList>
            <person name="Carlton J.M."/>
            <person name="Hirt R.P."/>
            <person name="Silva J.C."/>
            <person name="Delcher A.L."/>
            <person name="Schatz M."/>
            <person name="Zhao Q."/>
            <person name="Wortman J.R."/>
            <person name="Bidwell S.L."/>
            <person name="Alsmark U.C.M."/>
            <person name="Besteiro S."/>
            <person name="Sicheritz-Ponten T."/>
            <person name="Noel C.J."/>
            <person name="Dacks J.B."/>
            <person name="Foster P.G."/>
            <person name="Simillion C."/>
            <person name="Van de Peer Y."/>
            <person name="Miranda-Saavedra D."/>
            <person name="Barton G.J."/>
            <person name="Westrop G.D."/>
            <person name="Mueller S."/>
            <person name="Dessi D."/>
            <person name="Fiori P.L."/>
            <person name="Ren Q."/>
            <person name="Paulsen I."/>
            <person name="Zhang H."/>
            <person name="Bastida-Corcuera F.D."/>
            <person name="Simoes-Barbosa A."/>
            <person name="Brown M.T."/>
            <person name="Hayes R.D."/>
            <person name="Mukherjee M."/>
            <person name="Okumura C.Y."/>
            <person name="Schneider R."/>
            <person name="Smith A.J."/>
            <person name="Vanacova S."/>
            <person name="Villalvazo M."/>
            <person name="Haas B.J."/>
            <person name="Pertea M."/>
            <person name="Feldblyum T.V."/>
            <person name="Utterback T.R."/>
            <person name="Shu C.L."/>
            <person name="Osoegawa K."/>
            <person name="de Jong P.J."/>
            <person name="Hrdy I."/>
            <person name="Horvathova L."/>
            <person name="Zubacova Z."/>
            <person name="Dolezal P."/>
            <person name="Malik S.B."/>
            <person name="Logsdon J.M. Jr."/>
            <person name="Henze K."/>
            <person name="Gupta A."/>
            <person name="Wang C.C."/>
            <person name="Dunne R.L."/>
            <person name="Upcroft J.A."/>
            <person name="Upcroft P."/>
            <person name="White O."/>
            <person name="Salzberg S.L."/>
            <person name="Tang P."/>
            <person name="Chiu C.-H."/>
            <person name="Lee Y.-S."/>
            <person name="Embley T.M."/>
            <person name="Coombs G.H."/>
            <person name="Mottram J.C."/>
            <person name="Tachezy J."/>
            <person name="Fraser-Liggett C.M."/>
            <person name="Johnson P.J."/>
        </authorList>
    </citation>
    <scope>NUCLEOTIDE SEQUENCE [LARGE SCALE GENOMIC DNA]</scope>
    <source>
        <strain evidence="4">G3</strain>
    </source>
</reference>
<dbReference type="InterPro" id="IPR011989">
    <property type="entry name" value="ARM-like"/>
</dbReference>
<organism evidence="4 5">
    <name type="scientific">Trichomonas vaginalis (strain ATCC PRA-98 / G3)</name>
    <dbReference type="NCBI Taxonomy" id="412133"/>
    <lineage>
        <taxon>Eukaryota</taxon>
        <taxon>Metamonada</taxon>
        <taxon>Parabasalia</taxon>
        <taxon>Trichomonadida</taxon>
        <taxon>Trichomonadidae</taxon>
        <taxon>Trichomonas</taxon>
    </lineage>
</organism>
<feature type="domain" description="SEC7" evidence="3">
    <location>
        <begin position="441"/>
        <end position="628"/>
    </location>
</feature>
<dbReference type="RefSeq" id="XP_001327074.1">
    <property type="nucleotide sequence ID" value="XM_001327039.1"/>
</dbReference>
<dbReference type="InterPro" id="IPR015403">
    <property type="entry name" value="Mon2/Sec7/BIG1-like_HDS"/>
</dbReference>
<dbReference type="InterPro" id="IPR016024">
    <property type="entry name" value="ARM-type_fold"/>
</dbReference>
<dbReference type="GO" id="GO:0005737">
    <property type="term" value="C:cytoplasm"/>
    <property type="evidence" value="ECO:0007669"/>
    <property type="project" value="UniProtKB-SubCell"/>
</dbReference>
<dbReference type="InterPro" id="IPR032691">
    <property type="entry name" value="Mon2/Sec7/BIG1-like_HUS"/>
</dbReference>
<dbReference type="VEuPathDB" id="TrichDB:TVAGG3_0047780"/>
<dbReference type="VEuPathDB" id="TrichDB:TVAG_411170"/>
<dbReference type="FunFam" id="1.10.1000.11:FF:000002">
    <property type="entry name" value="Cytohesin 1"/>
    <property type="match status" value="1"/>
</dbReference>
<comment type="subcellular location">
    <subcellularLocation>
        <location evidence="1">Cytoplasm</location>
    </subcellularLocation>
</comment>
<dbReference type="EMBL" id="DS113264">
    <property type="protein sequence ID" value="EAY14851.1"/>
    <property type="molecule type" value="Genomic_DNA"/>
</dbReference>
<evidence type="ECO:0000313" key="4">
    <source>
        <dbReference type="EMBL" id="EAY14851.1"/>
    </source>
</evidence>
<dbReference type="OrthoDB" id="18431at2759"/>
<dbReference type="Gene3D" id="1.10.1000.11">
    <property type="entry name" value="Arf Nucleotide-binding Site Opener,domain 2"/>
    <property type="match status" value="1"/>
</dbReference>
<dbReference type="Gene3D" id="1.10.220.20">
    <property type="match status" value="1"/>
</dbReference>
<dbReference type="Pfam" id="PF01369">
    <property type="entry name" value="Sec7"/>
    <property type="match status" value="1"/>
</dbReference>
<dbReference type="Pfam" id="PF12783">
    <property type="entry name" value="Sec7-like_HUS"/>
    <property type="match status" value="1"/>
</dbReference>
<evidence type="ECO:0000313" key="5">
    <source>
        <dbReference type="Proteomes" id="UP000001542"/>
    </source>
</evidence>
<evidence type="ECO:0000256" key="1">
    <source>
        <dbReference type="ARBA" id="ARBA00004496"/>
    </source>
</evidence>
<dbReference type="PROSITE" id="PS50190">
    <property type="entry name" value="SEC7"/>
    <property type="match status" value="1"/>
</dbReference>
<dbReference type="InterPro" id="IPR000904">
    <property type="entry name" value="Sec7_dom"/>
</dbReference>
<proteinExistence type="predicted"/>
<dbReference type="SMART" id="SM00222">
    <property type="entry name" value="Sec7"/>
    <property type="match status" value="1"/>
</dbReference>
<gene>
    <name evidence="4" type="ORF">TVAG_411170</name>
</gene>
<evidence type="ECO:0000256" key="2">
    <source>
        <dbReference type="ARBA" id="ARBA00022490"/>
    </source>
</evidence>
<dbReference type="Pfam" id="PF09324">
    <property type="entry name" value="Sec7-like_HDS"/>
    <property type="match status" value="1"/>
</dbReference>
<reference evidence="4" key="1">
    <citation type="submission" date="2006-10" db="EMBL/GenBank/DDBJ databases">
        <authorList>
            <person name="Amadeo P."/>
            <person name="Zhao Q."/>
            <person name="Wortman J."/>
            <person name="Fraser-Liggett C."/>
            <person name="Carlton J."/>
        </authorList>
    </citation>
    <scope>NUCLEOTIDE SEQUENCE</scope>
    <source>
        <strain evidence="4">G3</strain>
    </source>
</reference>
<dbReference type="InParanoid" id="A2DXM2"/>
<dbReference type="eggNOG" id="KOG0929">
    <property type="taxonomic scope" value="Eukaryota"/>
</dbReference>
<dbReference type="SUPFAM" id="SSF48425">
    <property type="entry name" value="Sec7 domain"/>
    <property type="match status" value="1"/>
</dbReference>
<dbReference type="GO" id="GO:0005085">
    <property type="term" value="F:guanyl-nucleotide exchange factor activity"/>
    <property type="evidence" value="ECO:0000318"/>
    <property type="project" value="GO_Central"/>
</dbReference>
<dbReference type="PANTHER" id="PTHR10663">
    <property type="entry name" value="GUANYL-NUCLEOTIDE EXCHANGE FACTOR"/>
    <property type="match status" value="1"/>
</dbReference>
<name>A2DXM2_TRIV3</name>
<dbReference type="Gene3D" id="1.25.10.10">
    <property type="entry name" value="Leucine-rich Repeat Variant"/>
    <property type="match status" value="1"/>
</dbReference>
<evidence type="ECO:0000259" key="3">
    <source>
        <dbReference type="PROSITE" id="PS50190"/>
    </source>
</evidence>
<dbReference type="CDD" id="cd00171">
    <property type="entry name" value="Sec7"/>
    <property type="match status" value="1"/>
</dbReference>
<dbReference type="FunCoup" id="A2DXM2">
    <property type="interactions" value="690"/>
</dbReference>
<dbReference type="PANTHER" id="PTHR10663:SF375">
    <property type="entry name" value="LD29171P"/>
    <property type="match status" value="1"/>
</dbReference>
<sequence length="1305" mass="148042">MSLLIAIDDMSGGEEYLSLLISQLNDLKKQVGNVFHKQLRESIGEAKEYVKEIQNTDKQINISKALAPFFIAMKDEKKAYQGLVLDTFYKVFHHATEKCYPNKELTFNIIKCVLDQELDPKEEIWTKVCNLCSCIQNSKSGILYVHGEILQKLFRLIFKVYNATENQQTIKLVDTTIRPIVTLLFTSYTAPPEILRTKTVQMLAANIVQQMVDNSLEIINFVEPYLKQGEHNPSIRDVDLFVFFTTLAKVIEFNATKLRTKILATKLFINALKLDHPFLQTSLFKHLLNTTLHVTFLSLTLNSQIELAESTAELILTLWERFASVYTIGLNELMVKGLMTTLISPDQNVLMRSLTVFGLLCKQPQLLVDFFVNYDCDESGFFQNVFENSINSVVKLAYPDAAQPHIQVLSLHIITEILKQLYDYFENLQNSKKQEPSTPQTYLDAKKAKDVFTEGLGIFKRSFKKGLAFFVQHNIVEDTPEAIAKFLYNTPSLDPAMVGETIGSSGEKSISILRCFTNIFDFKGLTFEQAFRLYLGKFQVPGEAQMIDRVMEQFGTKFYNDNPTLFSSADTVYVLAFSTLMLHTDAWHPNVKSRMTLQQFIANNSGIDNGKDLPYELLEDLYKGITSKRIFLPSGAMPNSALLTRAQRADLYASQCKATLEQARSRSQAESKEWKTAESPMFVAPMFNVIWRGCLAALTITFETSNDRQVYSVCLEGLSTMVHIASRCFIETALDTLVDAFAKFTNMRKGATDIRLKNIECTNTLLQIAYDDRHFLRGAWDIVIGEISSLEKINLPPEINATLNVNLIDELFTSTVSLDRESLVDFVRALCSVSKQELQEKPARIYSLQKVSVVAHFNVKRPKFLWVAVWDIIGDYLNFVGTLNKPGIPELAIDMTRQLASKFLLEEELINFHFQKRFMSPFQHIFDNQRNVQVKDLVLTCISALVSELAENLQSGWVVVFQVLTSAASGKETCTHAFEVVEQMINTRMKILQPQMIHVLNVLSSFIGLTENLTIRSRAAEFFGPVSHHIPKNDDEKWSALLQCIFRYASDREEAVRAAMRGAFLNDVVQMNDCDEDVWKECLLLTAPQFFNDVKDEELYSFVGDITKIASPNHEHLVISFLLNLVYGANNNGVTSVAIANLSAVKLPMDDKSVLSCREGIDKVVANFEKISPENQIAFCDLLMYFCQDPNIAPKCYEAIHHLKIPDAIMVHVRTPLLVITNVVSGDMESRIVLADTFRYFLERLDQKPKKWNEAAKFALEFLLKSNDFQGAFELSKDSIIAMIETPSKEVRKAVAAVLAKRLLE</sequence>
<dbReference type="InterPro" id="IPR035999">
    <property type="entry name" value="Sec7_dom_sf"/>
</dbReference>
<dbReference type="KEGG" id="tva:4772850"/>
<protein>
    <submittedName>
        <fullName evidence="4">Sec7 domain containing protein</fullName>
    </submittedName>
</protein>
<dbReference type="SUPFAM" id="SSF48371">
    <property type="entry name" value="ARM repeat"/>
    <property type="match status" value="1"/>
</dbReference>
<dbReference type="Proteomes" id="UP000001542">
    <property type="component" value="Unassembled WGS sequence"/>
</dbReference>
<accession>A2DXM2</accession>
<keyword evidence="5" id="KW-1185">Reference proteome</keyword>
<dbReference type="STRING" id="5722.A2DXM2"/>
<keyword evidence="2" id="KW-0963">Cytoplasm</keyword>
<dbReference type="InterPro" id="IPR023394">
    <property type="entry name" value="Sec7_C_sf"/>
</dbReference>
<dbReference type="SMR" id="A2DXM2"/>